<dbReference type="EMBL" id="OVEO01000001">
    <property type="protein sequence ID" value="SPQ93274.1"/>
    <property type="molecule type" value="Genomic_DNA"/>
</dbReference>
<proteinExistence type="predicted"/>
<gene>
    <name evidence="3" type="ORF">PBRA_004869</name>
    <name evidence="4" type="ORF">PLBR_LOCUS489</name>
</gene>
<name>A0A0G4IM05_PLABS</name>
<keyword evidence="5" id="KW-1185">Reference proteome</keyword>
<dbReference type="PANTHER" id="PTHR31131">
    <property type="entry name" value="CHROMOSOME 1, WHOLE GENOME SHOTGUN SEQUENCE"/>
    <property type="match status" value="1"/>
</dbReference>
<geneLocation type="mitochondrion" evidence="4"/>
<reference evidence="4 6" key="2">
    <citation type="submission" date="2018-03" db="EMBL/GenBank/DDBJ databases">
        <authorList>
            <person name="Fogelqvist J."/>
        </authorList>
    </citation>
    <scope>NUCLEOTIDE SEQUENCE [LARGE SCALE GENOMIC DNA]</scope>
</reference>
<dbReference type="Gene3D" id="3.30.2130.10">
    <property type="entry name" value="VC0802-like"/>
    <property type="match status" value="2"/>
</dbReference>
<evidence type="ECO:0000313" key="5">
    <source>
        <dbReference type="Proteomes" id="UP000039324"/>
    </source>
</evidence>
<organism evidence="3 5">
    <name type="scientific">Plasmodiophora brassicae</name>
    <name type="common">Clubroot disease agent</name>
    <dbReference type="NCBI Taxonomy" id="37360"/>
    <lineage>
        <taxon>Eukaryota</taxon>
        <taxon>Sar</taxon>
        <taxon>Rhizaria</taxon>
        <taxon>Endomyxa</taxon>
        <taxon>Phytomyxea</taxon>
        <taxon>Plasmodiophorida</taxon>
        <taxon>Plasmodiophoridae</taxon>
        <taxon>Plasmodiophora</taxon>
    </lineage>
</organism>
<dbReference type="SUPFAM" id="SSF55021">
    <property type="entry name" value="ACT-like"/>
    <property type="match status" value="2"/>
</dbReference>
<dbReference type="Proteomes" id="UP000039324">
    <property type="component" value="Unassembled WGS sequence"/>
</dbReference>
<dbReference type="InterPro" id="IPR027795">
    <property type="entry name" value="CASTOR_ACT_dom"/>
</dbReference>
<keyword evidence="4" id="KW-0496">Mitochondrion</keyword>
<evidence type="ECO:0000259" key="2">
    <source>
        <dbReference type="Pfam" id="PF13840"/>
    </source>
</evidence>
<dbReference type="OrthoDB" id="58529at2759"/>
<dbReference type="EMBL" id="CDSF01000046">
    <property type="protein sequence ID" value="CEO96179.1"/>
    <property type="molecule type" value="Genomic_DNA"/>
</dbReference>
<evidence type="ECO:0000313" key="4">
    <source>
        <dbReference type="EMBL" id="SPQ93274.1"/>
    </source>
</evidence>
<evidence type="ECO:0000313" key="3">
    <source>
        <dbReference type="EMBL" id="CEO96179.1"/>
    </source>
</evidence>
<feature type="region of interest" description="Disordered" evidence="1">
    <location>
        <begin position="136"/>
        <end position="174"/>
    </location>
</feature>
<feature type="compositionally biased region" description="Basic and acidic residues" evidence="1">
    <location>
        <begin position="143"/>
        <end position="156"/>
    </location>
</feature>
<dbReference type="Proteomes" id="UP000290189">
    <property type="component" value="Unassembled WGS sequence"/>
</dbReference>
<sequence length="308" mass="33932">MNVSVLPPKLVIVRLPIEQHDLAAVHLIRLFFYEKSRRFFSYTVTDEEVSLIMKQSSFGRIMNIPGVSSSPMIWRALRLTIGEQGGSVGKILSVLADFQYSIFYVSTATEDHILVKERELNGALDCLRRNLGLEVDEDSSDGDAAKPEERLVDVPTRHTPSPSFSDAESAGSPGNLRLERIPGEFFLHSIPASDIDRVMRSLIDILFIRPRCSAFLSFAAVDDQQYSLIVDRQTSTLLPGGTIQQWTALKVLGEWGWSETGLALALSKPLANIAPLYLSTFSRDFVIIETALADSACSALSAAGIDVI</sequence>
<evidence type="ECO:0000256" key="1">
    <source>
        <dbReference type="SAM" id="MobiDB-lite"/>
    </source>
</evidence>
<dbReference type="Pfam" id="PF13840">
    <property type="entry name" value="ACT_7"/>
    <property type="match status" value="1"/>
</dbReference>
<accession>A0A0G4IM05</accession>
<dbReference type="PANTHER" id="PTHR31131:SF6">
    <property type="entry name" value="CASTOR ACT DOMAIN-CONTAINING PROTEIN"/>
    <property type="match status" value="1"/>
</dbReference>
<dbReference type="STRING" id="37360.A0A0G4IM05"/>
<reference evidence="3 5" key="1">
    <citation type="submission" date="2015-02" db="EMBL/GenBank/DDBJ databases">
        <authorList>
            <person name="Chooi Y.-H."/>
        </authorList>
    </citation>
    <scope>NUCLEOTIDE SEQUENCE [LARGE SCALE GENOMIC DNA]</scope>
    <source>
        <strain evidence="3">E3</strain>
    </source>
</reference>
<feature type="domain" description="CASTOR ACT" evidence="2">
    <location>
        <begin position="82"/>
        <end position="129"/>
    </location>
</feature>
<protein>
    <recommendedName>
        <fullName evidence="2">CASTOR ACT domain-containing protein</fullName>
    </recommendedName>
</protein>
<dbReference type="InterPro" id="IPR045865">
    <property type="entry name" value="ACT-like_dom_sf"/>
</dbReference>
<evidence type="ECO:0000313" key="6">
    <source>
        <dbReference type="Proteomes" id="UP000290189"/>
    </source>
</evidence>
<dbReference type="InterPro" id="IPR051719">
    <property type="entry name" value="CASTOR_mTORC1"/>
</dbReference>
<dbReference type="AlphaFoldDB" id="A0A0G4IM05"/>